<evidence type="ECO:0000313" key="4">
    <source>
        <dbReference type="Proteomes" id="UP000774130"/>
    </source>
</evidence>
<dbReference type="Pfam" id="PF13529">
    <property type="entry name" value="Peptidase_C39_2"/>
    <property type="match status" value="1"/>
</dbReference>
<dbReference type="InterPro" id="IPR016997">
    <property type="entry name" value="UCP032442"/>
</dbReference>
<evidence type="ECO:0000256" key="1">
    <source>
        <dbReference type="SAM" id="Phobius"/>
    </source>
</evidence>
<dbReference type="PANTHER" id="PTHR37806">
    <property type="entry name" value="LMO0724 PROTEIN"/>
    <property type="match status" value="1"/>
</dbReference>
<reference evidence="3 4" key="1">
    <citation type="submission" date="2021-06" db="EMBL/GenBank/DDBJ databases">
        <title>Enterococcus alishanensis sp. nov., a novel lactic acid bacterium isolated from fresh coffee beans.</title>
        <authorList>
            <person name="Chen Y.-S."/>
        </authorList>
    </citation>
    <scope>NUCLEOTIDE SEQUENCE [LARGE SCALE GENOMIC DNA]</scope>
    <source>
        <strain evidence="3 4">ALS3</strain>
    </source>
</reference>
<keyword evidence="1" id="KW-0472">Membrane</keyword>
<organism evidence="3 4">
    <name type="scientific">Enterococcus alishanensis</name>
    <dbReference type="NCBI Taxonomy" id="1303817"/>
    <lineage>
        <taxon>Bacteria</taxon>
        <taxon>Bacillati</taxon>
        <taxon>Bacillota</taxon>
        <taxon>Bacilli</taxon>
        <taxon>Lactobacillales</taxon>
        <taxon>Enterococcaceae</taxon>
        <taxon>Enterococcus</taxon>
    </lineage>
</organism>
<dbReference type="PIRSF" id="PIRSF032442">
    <property type="entry name" value="UCP032442"/>
    <property type="match status" value="1"/>
</dbReference>
<protein>
    <submittedName>
        <fullName evidence="3">C39 family peptidase</fullName>
    </submittedName>
</protein>
<name>A0ABS6TGW6_9ENTE</name>
<proteinExistence type="predicted"/>
<dbReference type="Proteomes" id="UP000774130">
    <property type="component" value="Unassembled WGS sequence"/>
</dbReference>
<evidence type="ECO:0000313" key="3">
    <source>
        <dbReference type="EMBL" id="MBV7392138.1"/>
    </source>
</evidence>
<accession>A0ABS6TGW6</accession>
<comment type="caution">
    <text evidence="3">The sequence shown here is derived from an EMBL/GenBank/DDBJ whole genome shotgun (WGS) entry which is preliminary data.</text>
</comment>
<keyword evidence="1" id="KW-0812">Transmembrane</keyword>
<keyword evidence="1" id="KW-1133">Transmembrane helix</keyword>
<dbReference type="InterPro" id="IPR039564">
    <property type="entry name" value="Peptidase_C39-like"/>
</dbReference>
<feature type="transmembrane region" description="Helical" evidence="1">
    <location>
        <begin position="7"/>
        <end position="25"/>
    </location>
</feature>
<evidence type="ECO:0000259" key="2">
    <source>
        <dbReference type="Pfam" id="PF13529"/>
    </source>
</evidence>
<feature type="domain" description="Peptidase C39-like" evidence="2">
    <location>
        <begin position="63"/>
        <end position="230"/>
    </location>
</feature>
<dbReference type="PANTHER" id="PTHR37806:SF1">
    <property type="entry name" value="PEPTIDASE C39-LIKE DOMAIN-CONTAINING PROTEIN"/>
    <property type="match status" value="1"/>
</dbReference>
<keyword evidence="4" id="KW-1185">Reference proteome</keyword>
<sequence length="260" mass="28376">MKLRKKNLLLLINLTLVAIVYYLYLCPENPNASAKNVTALTDDEVETYSGIEDLDDSDGTILIDVPLENQFTDSALGNGCEVTALSMLLNTYDYQVDKNQLADQLTYEPLITASGNYGNPHEGFVGNIYGGTQAMGVAVEPIAELAEEFVDESQYQVISSSEADVIDILAVVAGGDPVWTIVTADLVVPTADDFRTWETDEGTFTVSPLIHSVVITGYDESAEVVYLNDPFGYKNRVVSYDNFATIYEAMGSQSLYLEAA</sequence>
<gene>
    <name evidence="3" type="ORF">KUA55_15755</name>
</gene>
<dbReference type="RefSeq" id="WP_218327352.1">
    <property type="nucleotide sequence ID" value="NZ_JAHUZB010000008.1"/>
</dbReference>
<dbReference type="EMBL" id="JAHUZB010000008">
    <property type="protein sequence ID" value="MBV7392138.1"/>
    <property type="molecule type" value="Genomic_DNA"/>
</dbReference>